<dbReference type="SUPFAM" id="SSF53850">
    <property type="entry name" value="Periplasmic binding protein-like II"/>
    <property type="match status" value="1"/>
</dbReference>
<evidence type="ECO:0000313" key="7">
    <source>
        <dbReference type="Proteomes" id="UP000233425"/>
    </source>
</evidence>
<dbReference type="CDD" id="cd05466">
    <property type="entry name" value="PBP2_LTTR_substrate"/>
    <property type="match status" value="1"/>
</dbReference>
<dbReference type="Gene3D" id="3.40.190.290">
    <property type="match status" value="1"/>
</dbReference>
<dbReference type="Pfam" id="PF00126">
    <property type="entry name" value="HTH_1"/>
    <property type="match status" value="1"/>
</dbReference>
<dbReference type="SUPFAM" id="SSF46785">
    <property type="entry name" value="Winged helix' DNA-binding domain"/>
    <property type="match status" value="1"/>
</dbReference>
<dbReference type="FunFam" id="1.10.10.10:FF:000001">
    <property type="entry name" value="LysR family transcriptional regulator"/>
    <property type="match status" value="1"/>
</dbReference>
<comment type="similarity">
    <text evidence="1">Belongs to the LysR transcriptional regulatory family.</text>
</comment>
<dbReference type="Pfam" id="PF03466">
    <property type="entry name" value="LysR_substrate"/>
    <property type="match status" value="1"/>
</dbReference>
<dbReference type="InterPro" id="IPR050950">
    <property type="entry name" value="HTH-type_LysR_regulators"/>
</dbReference>
<dbReference type="GO" id="GO:0005829">
    <property type="term" value="C:cytosol"/>
    <property type="evidence" value="ECO:0007669"/>
    <property type="project" value="TreeGrafter"/>
</dbReference>
<keyword evidence="4" id="KW-0804">Transcription</keyword>
<dbReference type="InterPro" id="IPR005119">
    <property type="entry name" value="LysR_subst-bd"/>
</dbReference>
<accession>A0A2N0UZ96</accession>
<dbReference type="AlphaFoldDB" id="A0A2N0UZ96"/>
<dbReference type="InterPro" id="IPR036390">
    <property type="entry name" value="WH_DNA-bd_sf"/>
</dbReference>
<name>A0A2N0UZ96_9FIRM</name>
<evidence type="ECO:0000256" key="2">
    <source>
        <dbReference type="ARBA" id="ARBA00023015"/>
    </source>
</evidence>
<dbReference type="PROSITE" id="PS50931">
    <property type="entry name" value="HTH_LYSR"/>
    <property type="match status" value="1"/>
</dbReference>
<evidence type="ECO:0000259" key="5">
    <source>
        <dbReference type="PROSITE" id="PS50931"/>
    </source>
</evidence>
<dbReference type="Gene3D" id="1.10.10.10">
    <property type="entry name" value="Winged helix-like DNA-binding domain superfamily/Winged helix DNA-binding domain"/>
    <property type="match status" value="1"/>
</dbReference>
<dbReference type="InterPro" id="IPR000847">
    <property type="entry name" value="LysR_HTH_N"/>
</dbReference>
<comment type="caution">
    <text evidence="6">The sequence shown here is derived from an EMBL/GenBank/DDBJ whole genome shotgun (WGS) entry which is preliminary data.</text>
</comment>
<dbReference type="RefSeq" id="WP_101028606.1">
    <property type="nucleotide sequence ID" value="NZ_CABMMZ010000028.1"/>
</dbReference>
<keyword evidence="2" id="KW-0805">Transcription regulation</keyword>
<keyword evidence="7" id="KW-1185">Reference proteome</keyword>
<sequence length="295" mass="34117">MDTNVLKTFVAVCEYSGFSAAAEKLGYTQSTVSSQIKQLESELNTVLFDRFYHRISLTSDGITVLQHAREILESHEKMLEDLRTPETIEGNIRLAMSSSVCNRFFKDDFLEFRKHFPNIHLVVVESGTEQMFDMLRKNEVDLIFTLDSHIYDSEFIICAEHEEKVHFFASVDNPLLNKENISLKELCTEDFVLTESNMSYRKLLNNELAAQSIEIHPVLEIGNPLQICSLIKNSKMISFLPDFITEDYYNSGEIKHLPVNDCDVSVWTQLLIHKNKWKSPALNAFIDFYRDVIRK</sequence>
<dbReference type="GO" id="GO:0003677">
    <property type="term" value="F:DNA binding"/>
    <property type="evidence" value="ECO:0007669"/>
    <property type="project" value="UniProtKB-KW"/>
</dbReference>
<keyword evidence="3" id="KW-0238">DNA-binding</keyword>
<evidence type="ECO:0000256" key="4">
    <source>
        <dbReference type="ARBA" id="ARBA00023163"/>
    </source>
</evidence>
<evidence type="ECO:0000313" key="6">
    <source>
        <dbReference type="EMBL" id="PKD32303.1"/>
    </source>
</evidence>
<dbReference type="InterPro" id="IPR036388">
    <property type="entry name" value="WH-like_DNA-bd_sf"/>
</dbReference>
<evidence type="ECO:0000256" key="1">
    <source>
        <dbReference type="ARBA" id="ARBA00009437"/>
    </source>
</evidence>
<dbReference type="GO" id="GO:0003700">
    <property type="term" value="F:DNA-binding transcription factor activity"/>
    <property type="evidence" value="ECO:0007669"/>
    <property type="project" value="InterPro"/>
</dbReference>
<evidence type="ECO:0000256" key="3">
    <source>
        <dbReference type="ARBA" id="ARBA00023125"/>
    </source>
</evidence>
<dbReference type="EMBL" id="NNSR01000028">
    <property type="protein sequence ID" value="PKD32303.1"/>
    <property type="molecule type" value="Genomic_DNA"/>
</dbReference>
<protein>
    <submittedName>
        <fullName evidence="6">Cyn operon transcriptional activator</fullName>
    </submittedName>
</protein>
<dbReference type="PANTHER" id="PTHR30419">
    <property type="entry name" value="HTH-TYPE TRANSCRIPTIONAL REGULATOR YBHD"/>
    <property type="match status" value="1"/>
</dbReference>
<dbReference type="PRINTS" id="PR00039">
    <property type="entry name" value="HTHLYSR"/>
</dbReference>
<organism evidence="6 7">
    <name type="scientific">Ruminococcus bromii</name>
    <dbReference type="NCBI Taxonomy" id="40518"/>
    <lineage>
        <taxon>Bacteria</taxon>
        <taxon>Bacillati</taxon>
        <taxon>Bacillota</taxon>
        <taxon>Clostridia</taxon>
        <taxon>Eubacteriales</taxon>
        <taxon>Oscillospiraceae</taxon>
        <taxon>Ruminococcus</taxon>
    </lineage>
</organism>
<dbReference type="Proteomes" id="UP000233425">
    <property type="component" value="Unassembled WGS sequence"/>
</dbReference>
<feature type="domain" description="HTH lysR-type" evidence="5">
    <location>
        <begin position="1"/>
        <end position="58"/>
    </location>
</feature>
<proteinExistence type="inferred from homology"/>
<reference evidence="6" key="1">
    <citation type="journal article" date="2018" name="Environ. Microbiol.">
        <title>Sporulation capability and amylosome conservation among diverse human colonic and rumen isolates of the keystone starch-degrader Ruminococcus bromii.</title>
        <authorList>
            <person name="Mukhopadhya I."/>
            <person name="Morais S."/>
            <person name="Laverde-Gomez J."/>
            <person name="Sheridan P.O."/>
            <person name="Walker A.W."/>
            <person name="Kelly W."/>
            <person name="Klieve A.V."/>
            <person name="Ouwerkerk D."/>
            <person name="Duncan S.H."/>
            <person name="Louis P."/>
            <person name="Koropatkin N."/>
            <person name="Cockburn D."/>
            <person name="Kibler R."/>
            <person name="Cooper P.J."/>
            <person name="Sandoval C."/>
            <person name="Crost E."/>
            <person name="Juge N."/>
            <person name="Bayer E.A."/>
            <person name="Flint H.J."/>
        </authorList>
    </citation>
    <scope>NUCLEOTIDE SEQUENCE [LARGE SCALE GENOMIC DNA]</scope>
    <source>
        <strain evidence="6">ATCC 27255</strain>
    </source>
</reference>
<gene>
    <name evidence="6" type="primary">cynR</name>
    <name evidence="6" type="ORF">RBATCC27255_00513</name>
</gene>